<dbReference type="EMBL" id="GL945437">
    <property type="protein sequence ID" value="EGO22514.1"/>
    <property type="molecule type" value="Genomic_DNA"/>
</dbReference>
<evidence type="ECO:0000256" key="6">
    <source>
        <dbReference type="ARBA" id="ARBA00022989"/>
    </source>
</evidence>
<dbReference type="SUPFAM" id="SSF103506">
    <property type="entry name" value="Mitochondrial carrier"/>
    <property type="match status" value="1"/>
</dbReference>
<dbReference type="GeneID" id="18815381"/>
<keyword evidence="3" id="KW-0813">Transport</keyword>
<dbReference type="AlphaFoldDB" id="F8P2Y2"/>
<dbReference type="Proteomes" id="UP000008064">
    <property type="component" value="Unassembled WGS sequence"/>
</dbReference>
<evidence type="ECO:0000256" key="5">
    <source>
        <dbReference type="ARBA" id="ARBA00022737"/>
    </source>
</evidence>
<keyword evidence="7" id="KW-0496">Mitochondrion</keyword>
<name>F8P2Y2_SERL9</name>
<organism>
    <name type="scientific">Serpula lacrymans var. lacrymans (strain S7.9)</name>
    <name type="common">Dry rot fungus</name>
    <dbReference type="NCBI Taxonomy" id="578457"/>
    <lineage>
        <taxon>Eukaryota</taxon>
        <taxon>Fungi</taxon>
        <taxon>Dikarya</taxon>
        <taxon>Basidiomycota</taxon>
        <taxon>Agaricomycotina</taxon>
        <taxon>Agaricomycetes</taxon>
        <taxon>Agaricomycetidae</taxon>
        <taxon>Boletales</taxon>
        <taxon>Coniophorineae</taxon>
        <taxon>Serpulaceae</taxon>
        <taxon>Serpula</taxon>
    </lineage>
</organism>
<protein>
    <recommendedName>
        <fullName evidence="10">Mitochondrial carrier protein</fullName>
    </recommendedName>
</protein>
<sequence length="370" mass="40992">MSTTAEDAATQERQGNSVYAALARTATRGMALYFSRPRPRHPTRGISDPALHGFARKEARCSFFVLIISPSAPSHSVFPHDQFMVIPKHFIPPMLVNAALGTVLWTTYTETSTFLDLHLGPHPTTLAALSGAMAGGMQALAAAPAENVRLIIEGTAGRSWSCAWKEVFRGTEPPQSMGNQETIREMRQVRDWIKEVRDTAGRGWDGWGWGCAKDVCGFAAFFAIFEITRRVAIHMKSATYRVTPLITSEGEQEKRLRRYLPRTVHGVTLVTGGAIAGLAYEVLSRPWDAARKTVQLDRILHSPNERSPSVAILKKFRDEGLIYFFRNPTTPHATTSNGSRRIYTFLRTIARVGPWGVGFLVWEALGPGIQ</sequence>
<accession>F8P2Y2</accession>
<dbReference type="GO" id="GO:0031966">
    <property type="term" value="C:mitochondrial membrane"/>
    <property type="evidence" value="ECO:0007669"/>
    <property type="project" value="UniProtKB-SubCell"/>
</dbReference>
<gene>
    <name evidence="9" type="ORF">SERLADRAFT_440536</name>
</gene>
<dbReference type="PANTHER" id="PTHR45624:SF9">
    <property type="entry name" value="CARRIER PROTEIN, PUTATIVE (AFU_ORTHOLOGUE AFUA_4G06390)-RELATED"/>
    <property type="match status" value="1"/>
</dbReference>
<dbReference type="OrthoDB" id="3364892at2759"/>
<evidence type="ECO:0000256" key="3">
    <source>
        <dbReference type="ARBA" id="ARBA00022448"/>
    </source>
</evidence>
<dbReference type="PANTHER" id="PTHR45624">
    <property type="entry name" value="MITOCHONDRIAL BASIC AMINO ACIDS TRANSPORTER-RELATED"/>
    <property type="match status" value="1"/>
</dbReference>
<dbReference type="RefSeq" id="XP_007321052.1">
    <property type="nucleotide sequence ID" value="XM_007320990.1"/>
</dbReference>
<evidence type="ECO:0000313" key="9">
    <source>
        <dbReference type="EMBL" id="EGO22514.1"/>
    </source>
</evidence>
<dbReference type="InterPro" id="IPR050567">
    <property type="entry name" value="Mitochondrial_Carrier"/>
</dbReference>
<evidence type="ECO:0000256" key="2">
    <source>
        <dbReference type="ARBA" id="ARBA00006375"/>
    </source>
</evidence>
<evidence type="ECO:0000256" key="8">
    <source>
        <dbReference type="ARBA" id="ARBA00023136"/>
    </source>
</evidence>
<keyword evidence="6" id="KW-1133">Transmembrane helix</keyword>
<evidence type="ECO:0000256" key="1">
    <source>
        <dbReference type="ARBA" id="ARBA00004225"/>
    </source>
</evidence>
<dbReference type="InterPro" id="IPR023395">
    <property type="entry name" value="MCP_dom_sf"/>
</dbReference>
<reference evidence="9" key="1">
    <citation type="submission" date="2011-04" db="EMBL/GenBank/DDBJ databases">
        <title>Evolution of plant cell wall degrading machinery underlies the functional diversity of forest fungi.</title>
        <authorList>
            <consortium name="US DOE Joint Genome Institute (JGI-PGF)"/>
            <person name="Eastwood D.C."/>
            <person name="Floudas D."/>
            <person name="Binder M."/>
            <person name="Majcherczyk A."/>
            <person name="Schneider P."/>
            <person name="Aerts A."/>
            <person name="Asiegbu F.O."/>
            <person name="Baker S.E."/>
            <person name="Barry K."/>
            <person name="Bendiksby M."/>
            <person name="Blumentritt M."/>
            <person name="Coutinho P.M."/>
            <person name="Cullen D."/>
            <person name="Cullen D."/>
            <person name="Gathman A."/>
            <person name="Goodell B."/>
            <person name="Henrissat B."/>
            <person name="Ihrmark K."/>
            <person name="Kauserud H."/>
            <person name="Kohler A."/>
            <person name="LaButti K."/>
            <person name="Lapidus A."/>
            <person name="Lavin J.L."/>
            <person name="Lee Y.-H."/>
            <person name="Lindquist E."/>
            <person name="Lilly W."/>
            <person name="Lucas S."/>
            <person name="Morin E."/>
            <person name="Murat C."/>
            <person name="Oguiza J.A."/>
            <person name="Park J."/>
            <person name="Pisabarro A.G."/>
            <person name="Riley R."/>
            <person name="Rosling A."/>
            <person name="Salamov A."/>
            <person name="Schmidt O."/>
            <person name="Schmutz J."/>
            <person name="Skrede I."/>
            <person name="Stenlid J."/>
            <person name="Wiebenga A."/>
            <person name="Xie X."/>
            <person name="Kues U."/>
            <person name="Hibbett D.S."/>
            <person name="Hoffmeister D."/>
            <person name="Hogberg N."/>
            <person name="Martin F."/>
            <person name="Grigoriev I.V."/>
            <person name="Watkinson S.C."/>
        </authorList>
    </citation>
    <scope>NUCLEOTIDE SEQUENCE</scope>
    <source>
        <strain evidence="9">S7.9</strain>
    </source>
</reference>
<evidence type="ECO:0000256" key="4">
    <source>
        <dbReference type="ARBA" id="ARBA00022692"/>
    </source>
</evidence>
<keyword evidence="5" id="KW-0677">Repeat</keyword>
<keyword evidence="4" id="KW-0812">Transmembrane</keyword>
<evidence type="ECO:0008006" key="10">
    <source>
        <dbReference type="Google" id="ProtNLM"/>
    </source>
</evidence>
<dbReference type="HOGENOM" id="CLU_057753_0_0_1"/>
<comment type="subcellular location">
    <subcellularLocation>
        <location evidence="1">Mitochondrion membrane</location>
        <topology evidence="1">Multi-pass membrane protein</topology>
    </subcellularLocation>
</comment>
<dbReference type="KEGG" id="sla:SERLADRAFT_440536"/>
<evidence type="ECO:0000256" key="7">
    <source>
        <dbReference type="ARBA" id="ARBA00023128"/>
    </source>
</evidence>
<comment type="similarity">
    <text evidence="2">Belongs to the mitochondrial carrier (TC 2.A.29) family.</text>
</comment>
<proteinExistence type="inferred from homology"/>
<dbReference type="GO" id="GO:0022857">
    <property type="term" value="F:transmembrane transporter activity"/>
    <property type="evidence" value="ECO:0007669"/>
    <property type="project" value="TreeGrafter"/>
</dbReference>
<keyword evidence="8" id="KW-0472">Membrane</keyword>
<dbReference type="Gene3D" id="1.50.40.10">
    <property type="entry name" value="Mitochondrial carrier domain"/>
    <property type="match status" value="1"/>
</dbReference>